<evidence type="ECO:0000313" key="1">
    <source>
        <dbReference type="EMBL" id="MFC5381506.1"/>
    </source>
</evidence>
<dbReference type="RefSeq" id="WP_340269392.1">
    <property type="nucleotide sequence ID" value="NZ_JBBEOG010000004.1"/>
</dbReference>
<reference evidence="2" key="1">
    <citation type="journal article" date="2019" name="Int. J. Syst. Evol. Microbiol.">
        <title>The Global Catalogue of Microorganisms (GCM) 10K type strain sequencing project: providing services to taxonomists for standard genome sequencing and annotation.</title>
        <authorList>
            <consortium name="The Broad Institute Genomics Platform"/>
            <consortium name="The Broad Institute Genome Sequencing Center for Infectious Disease"/>
            <person name="Wu L."/>
            <person name="Ma J."/>
        </authorList>
    </citation>
    <scope>NUCLEOTIDE SEQUENCE [LARGE SCALE GENOMIC DNA]</scope>
    <source>
        <strain evidence="2">CCUG 43114</strain>
    </source>
</reference>
<sequence>MSFAALLGLRRRERATAERSLATATAVRVRAEAARAEVVGRLHNDPFLLDSAGDPRLALARRAGLLADLSRAGDAVVASSTEEERERLLASQARVRLRAVERLEERRVAEERARRAAAEAAELDDVVASRRPAARTEVGS</sequence>
<protein>
    <recommendedName>
        <fullName evidence="3">Flagellar FliJ protein</fullName>
    </recommendedName>
</protein>
<keyword evidence="2" id="KW-1185">Reference proteome</keyword>
<proteinExistence type="predicted"/>
<evidence type="ECO:0008006" key="3">
    <source>
        <dbReference type="Google" id="ProtNLM"/>
    </source>
</evidence>
<name>A0ABW0GRN8_9MICO</name>
<organism evidence="1 2">
    <name type="scientific">Aquipuribacter nitratireducens</name>
    <dbReference type="NCBI Taxonomy" id="650104"/>
    <lineage>
        <taxon>Bacteria</taxon>
        <taxon>Bacillati</taxon>
        <taxon>Actinomycetota</taxon>
        <taxon>Actinomycetes</taxon>
        <taxon>Micrococcales</taxon>
        <taxon>Intrasporangiaceae</taxon>
        <taxon>Aquipuribacter</taxon>
    </lineage>
</organism>
<dbReference type="Proteomes" id="UP001596122">
    <property type="component" value="Unassembled WGS sequence"/>
</dbReference>
<evidence type="ECO:0000313" key="2">
    <source>
        <dbReference type="Proteomes" id="UP001596122"/>
    </source>
</evidence>
<comment type="caution">
    <text evidence="1">The sequence shown here is derived from an EMBL/GenBank/DDBJ whole genome shotgun (WGS) entry which is preliminary data.</text>
</comment>
<accession>A0ABW0GRN8</accession>
<gene>
    <name evidence="1" type="ORF">ACFPJ6_11945</name>
</gene>
<dbReference type="EMBL" id="JBHSLD010000009">
    <property type="protein sequence ID" value="MFC5381506.1"/>
    <property type="molecule type" value="Genomic_DNA"/>
</dbReference>